<proteinExistence type="predicted"/>
<keyword evidence="2" id="KW-1185">Reference proteome</keyword>
<evidence type="ECO:0000313" key="1">
    <source>
        <dbReference type="EMBL" id="PPE03329.1"/>
    </source>
</evidence>
<organism evidence="1 2">
    <name type="scientific">Holospora curviuscula</name>
    <dbReference type="NCBI Taxonomy" id="1082868"/>
    <lineage>
        <taxon>Bacteria</taxon>
        <taxon>Pseudomonadati</taxon>
        <taxon>Pseudomonadota</taxon>
        <taxon>Alphaproteobacteria</taxon>
        <taxon>Holosporales</taxon>
        <taxon>Holosporaceae</taxon>
        <taxon>Holospora</taxon>
    </lineage>
</organism>
<comment type="caution">
    <text evidence="1">The sequence shown here is derived from an EMBL/GenBank/DDBJ whole genome shotgun (WGS) entry which is preliminary data.</text>
</comment>
<sequence length="38" mass="4668">MSGIRNRENKVNQEMESNFYYPSKKKYGMFTYVMRINL</sequence>
<dbReference type="Proteomes" id="UP000239425">
    <property type="component" value="Unassembled WGS sequence"/>
</dbReference>
<reference evidence="1 2" key="1">
    <citation type="submission" date="2017-11" db="EMBL/GenBank/DDBJ databases">
        <title>Comparative genomic analysis of Holospora spp., intranuclear symbionts of paramecia.</title>
        <authorList>
            <person name="Garushyants S.K."/>
            <person name="Beliavskaya A."/>
            <person name="Malko D.B."/>
            <person name="Logacheva M.D."/>
            <person name="Rautian M.S."/>
            <person name="Gelfand M.S."/>
        </authorList>
    </citation>
    <scope>NUCLEOTIDE SEQUENCE [LARGE SCALE GENOMIC DNA]</scope>
    <source>
        <strain evidence="2">02AZ16</strain>
    </source>
</reference>
<gene>
    <name evidence="1" type="ORF">HCUR_01231</name>
</gene>
<name>A0A2S5R7K8_9PROT</name>
<accession>A0A2S5R7K8</accession>
<dbReference type="EMBL" id="PHHC01000111">
    <property type="protein sequence ID" value="PPE03329.1"/>
    <property type="molecule type" value="Genomic_DNA"/>
</dbReference>
<evidence type="ECO:0000313" key="2">
    <source>
        <dbReference type="Proteomes" id="UP000239425"/>
    </source>
</evidence>
<dbReference type="AlphaFoldDB" id="A0A2S5R7K8"/>
<protein>
    <submittedName>
        <fullName evidence="1">Uncharacterized protein</fullName>
    </submittedName>
</protein>